<evidence type="ECO:0000256" key="10">
    <source>
        <dbReference type="ARBA" id="ARBA00023274"/>
    </source>
</evidence>
<proteinExistence type="inferred from homology"/>
<evidence type="ECO:0000256" key="3">
    <source>
        <dbReference type="ARBA" id="ARBA00004604"/>
    </source>
</evidence>
<keyword evidence="10" id="KW-0687">Ribonucleoprotein</keyword>
<evidence type="ECO:0000256" key="6">
    <source>
        <dbReference type="ARBA" id="ARBA00022824"/>
    </source>
</evidence>
<evidence type="ECO:0000256" key="8">
    <source>
        <dbReference type="ARBA" id="ARBA00023135"/>
    </source>
</evidence>
<keyword evidence="9" id="KW-0539">Nucleus</keyword>
<dbReference type="InterPro" id="IPR034652">
    <property type="entry name" value="SRP68-RBD"/>
</dbReference>
<evidence type="ECO:0000313" key="14">
    <source>
        <dbReference type="Proteomes" id="UP001233999"/>
    </source>
</evidence>
<protein>
    <recommendedName>
        <fullName evidence="11">Signal recognition particle subunit SRP68</fullName>
    </recommendedName>
    <alternativeName>
        <fullName evidence="12">Signal recognition particle 68 kDa protein</fullName>
    </alternativeName>
</protein>
<comment type="similarity">
    <text evidence="4">Belongs to the SRP68 family.</text>
</comment>
<gene>
    <name evidence="13" type="ORF">L9F63_025378</name>
</gene>
<dbReference type="InterPro" id="IPR026258">
    <property type="entry name" value="SRP68"/>
</dbReference>
<evidence type="ECO:0000256" key="2">
    <source>
        <dbReference type="ARBA" id="ARBA00004496"/>
    </source>
</evidence>
<dbReference type="PANTHER" id="PTHR12860:SF0">
    <property type="entry name" value="SIGNAL RECOGNITION PARTICLE SUBUNIT SRP68"/>
    <property type="match status" value="1"/>
</dbReference>
<dbReference type="PANTHER" id="PTHR12860">
    <property type="entry name" value="SIGNAL RECOGNITION PARTICLE 68 KDA PROTEIN"/>
    <property type="match status" value="1"/>
</dbReference>
<dbReference type="InterPro" id="IPR038253">
    <property type="entry name" value="SRP68_N_sf"/>
</dbReference>
<dbReference type="AlphaFoldDB" id="A0AAD7ZAF7"/>
<dbReference type="GO" id="GO:0005786">
    <property type="term" value="C:signal recognition particle, endoplasmic reticulum targeting"/>
    <property type="evidence" value="ECO:0007669"/>
    <property type="project" value="UniProtKB-KW"/>
</dbReference>
<evidence type="ECO:0000256" key="4">
    <source>
        <dbReference type="ARBA" id="ARBA00009352"/>
    </source>
</evidence>
<keyword evidence="8" id="KW-0733">Signal recognition particle</keyword>
<accession>A0AAD7ZAF7</accession>
<reference evidence="13" key="2">
    <citation type="submission" date="2023-05" db="EMBL/GenBank/DDBJ databases">
        <authorList>
            <person name="Fouks B."/>
        </authorList>
    </citation>
    <scope>NUCLEOTIDE SEQUENCE</scope>
    <source>
        <strain evidence="13">Stay&amp;Tobe</strain>
        <tissue evidence="13">Testes</tissue>
    </source>
</reference>
<dbReference type="Proteomes" id="UP001233999">
    <property type="component" value="Unassembled WGS sequence"/>
</dbReference>
<dbReference type="EMBL" id="JASPKZ010009461">
    <property type="protein sequence ID" value="KAJ9576727.1"/>
    <property type="molecule type" value="Genomic_DNA"/>
</dbReference>
<keyword evidence="5" id="KW-0963">Cytoplasm</keyword>
<sequence length="276" mass="32347">MVVQEEVSGDTKIEDNNELQNPEAVPEPVFYNREYLSVTINEIKIILVLKIIKDTQQQHGLRHSDYQRYRGYCSRRIRRLRKVLHVTQGDKRHFKKKDISEAMLKDERFLYIPLMMTERAWSYAMQLRQEANTEPRKKFHLISRLRKAATYSLQLQTLCESSKCDARTKLEAQAYVAWIHGSLHFELQMWKPAMENLKKAQMVYEKLALALPEEEQYIYKSRVEELAPSLRFCAYNIGDESAIDDLLQMRGHGQGDLLANFDTLMVQTTASIRSNV</sequence>
<dbReference type="GO" id="GO:0030942">
    <property type="term" value="F:endoplasmic reticulum signal peptide binding"/>
    <property type="evidence" value="ECO:0007669"/>
    <property type="project" value="InterPro"/>
</dbReference>
<evidence type="ECO:0000313" key="13">
    <source>
        <dbReference type="EMBL" id="KAJ9576727.1"/>
    </source>
</evidence>
<dbReference type="CDD" id="cd15481">
    <property type="entry name" value="SRP68-RBD"/>
    <property type="match status" value="1"/>
</dbReference>
<dbReference type="GO" id="GO:0005730">
    <property type="term" value="C:nucleolus"/>
    <property type="evidence" value="ECO:0007669"/>
    <property type="project" value="UniProtKB-SubCell"/>
</dbReference>
<organism evidence="13 14">
    <name type="scientific">Diploptera punctata</name>
    <name type="common">Pacific beetle cockroach</name>
    <dbReference type="NCBI Taxonomy" id="6984"/>
    <lineage>
        <taxon>Eukaryota</taxon>
        <taxon>Metazoa</taxon>
        <taxon>Ecdysozoa</taxon>
        <taxon>Arthropoda</taxon>
        <taxon>Hexapoda</taxon>
        <taxon>Insecta</taxon>
        <taxon>Pterygota</taxon>
        <taxon>Neoptera</taxon>
        <taxon>Polyneoptera</taxon>
        <taxon>Dictyoptera</taxon>
        <taxon>Blattodea</taxon>
        <taxon>Blaberoidea</taxon>
        <taxon>Blaberidae</taxon>
        <taxon>Diplopterinae</taxon>
        <taxon>Diploptera</taxon>
    </lineage>
</organism>
<keyword evidence="14" id="KW-1185">Reference proteome</keyword>
<evidence type="ECO:0000256" key="7">
    <source>
        <dbReference type="ARBA" id="ARBA00022884"/>
    </source>
</evidence>
<dbReference type="GO" id="GO:0005783">
    <property type="term" value="C:endoplasmic reticulum"/>
    <property type="evidence" value="ECO:0007669"/>
    <property type="project" value="UniProtKB-SubCell"/>
</dbReference>
<dbReference type="GO" id="GO:0005047">
    <property type="term" value="F:signal recognition particle binding"/>
    <property type="evidence" value="ECO:0007669"/>
    <property type="project" value="InterPro"/>
</dbReference>
<dbReference type="Gene3D" id="1.10.3450.40">
    <property type="entry name" value="Signal recognition particle, SRP68 subunit, RNA-binding domain"/>
    <property type="match status" value="1"/>
</dbReference>
<evidence type="ECO:0000256" key="9">
    <source>
        <dbReference type="ARBA" id="ARBA00023242"/>
    </source>
</evidence>
<keyword evidence="6" id="KW-0256">Endoplasmic reticulum</keyword>
<dbReference type="GO" id="GO:0006614">
    <property type="term" value="P:SRP-dependent cotranslational protein targeting to membrane"/>
    <property type="evidence" value="ECO:0007669"/>
    <property type="project" value="InterPro"/>
</dbReference>
<evidence type="ECO:0000256" key="11">
    <source>
        <dbReference type="ARBA" id="ARBA00029498"/>
    </source>
</evidence>
<keyword evidence="7" id="KW-0694">RNA-binding</keyword>
<name>A0AAD7ZAF7_DIPPU</name>
<comment type="caution">
    <text evidence="13">The sequence shown here is derived from an EMBL/GenBank/DDBJ whole genome shotgun (WGS) entry which is preliminary data.</text>
</comment>
<evidence type="ECO:0000256" key="12">
    <source>
        <dbReference type="ARBA" id="ARBA00083741"/>
    </source>
</evidence>
<dbReference type="GO" id="GO:0008312">
    <property type="term" value="F:7S RNA binding"/>
    <property type="evidence" value="ECO:0007669"/>
    <property type="project" value="InterPro"/>
</dbReference>
<dbReference type="Pfam" id="PF16969">
    <property type="entry name" value="SRP68"/>
    <property type="match status" value="1"/>
</dbReference>
<evidence type="ECO:0000256" key="1">
    <source>
        <dbReference type="ARBA" id="ARBA00004240"/>
    </source>
</evidence>
<evidence type="ECO:0000256" key="5">
    <source>
        <dbReference type="ARBA" id="ARBA00022490"/>
    </source>
</evidence>
<dbReference type="GO" id="GO:0005829">
    <property type="term" value="C:cytosol"/>
    <property type="evidence" value="ECO:0007669"/>
    <property type="project" value="UniProtKB-ARBA"/>
</dbReference>
<comment type="subcellular location">
    <subcellularLocation>
        <location evidence="2">Cytoplasm</location>
    </subcellularLocation>
    <subcellularLocation>
        <location evidence="1">Endoplasmic reticulum</location>
    </subcellularLocation>
    <subcellularLocation>
        <location evidence="3">Nucleus</location>
        <location evidence="3">Nucleolus</location>
    </subcellularLocation>
</comment>
<reference evidence="13" key="1">
    <citation type="journal article" date="2023" name="IScience">
        <title>Live-bearing cockroach genome reveals convergent evolutionary mechanisms linked to viviparity in insects and beyond.</title>
        <authorList>
            <person name="Fouks B."/>
            <person name="Harrison M.C."/>
            <person name="Mikhailova A.A."/>
            <person name="Marchal E."/>
            <person name="English S."/>
            <person name="Carruthers M."/>
            <person name="Jennings E.C."/>
            <person name="Chiamaka E.L."/>
            <person name="Frigard R.A."/>
            <person name="Pippel M."/>
            <person name="Attardo G.M."/>
            <person name="Benoit J.B."/>
            <person name="Bornberg-Bauer E."/>
            <person name="Tobe S.S."/>
        </authorList>
    </citation>
    <scope>NUCLEOTIDE SEQUENCE</scope>
    <source>
        <strain evidence="13">Stay&amp;Tobe</strain>
    </source>
</reference>
<dbReference type="FunFam" id="1.10.3450.40:FF:000001">
    <property type="entry name" value="Signal recognition particle subunit SRP68"/>
    <property type="match status" value="1"/>
</dbReference>